<proteinExistence type="predicted"/>
<dbReference type="STRING" id="313595.P700755_001408"/>
<dbReference type="eggNOG" id="COG1680">
    <property type="taxonomic scope" value="Bacteria"/>
</dbReference>
<name>K4IGX5_PSYTT</name>
<dbReference type="InterPro" id="IPR001466">
    <property type="entry name" value="Beta-lactam-related"/>
</dbReference>
<accession>K4IGX5</accession>
<dbReference type="PANTHER" id="PTHR43283:SF3">
    <property type="entry name" value="BETA-LACTAMASE FAMILY PROTEIN (AFU_ORTHOLOGUE AFUA_5G07500)"/>
    <property type="match status" value="1"/>
</dbReference>
<evidence type="ECO:0000259" key="1">
    <source>
        <dbReference type="Pfam" id="PF00144"/>
    </source>
</evidence>
<dbReference type="InterPro" id="IPR050789">
    <property type="entry name" value="Diverse_Enzym_Activities"/>
</dbReference>
<reference evidence="2" key="1">
    <citation type="submission" date="2006-03" db="EMBL/GenBank/DDBJ databases">
        <authorList>
            <person name="Bowman J."/>
            <person name="Ferriera S."/>
            <person name="Johnson J."/>
            <person name="Kravitz S."/>
            <person name="Halpern A."/>
            <person name="Remington K."/>
            <person name="Beeson K."/>
            <person name="Tran B."/>
            <person name="Rogers Y.-H."/>
            <person name="Friedman R."/>
            <person name="Venter J.C."/>
        </authorList>
    </citation>
    <scope>NUCLEOTIDE SEQUENCE [LARGE SCALE GENOMIC DNA]</scope>
    <source>
        <strain evidence="2">ATCC 700755</strain>
    </source>
</reference>
<dbReference type="Proteomes" id="UP000008514">
    <property type="component" value="Chromosome"/>
</dbReference>
<evidence type="ECO:0000313" key="3">
    <source>
        <dbReference type="Proteomes" id="UP000008514"/>
    </source>
</evidence>
<dbReference type="AlphaFoldDB" id="K4IGX5"/>
<sequence length="400" mass="44981">MIKIKTALVLLIFGVNLQVCISQDINFSTLDNYFIENVDNGKIAGAITLIAKSDEILHLKSYGYSDIENAVSINTETLIPIASMTKIMTTIAILQLYEKGEFLLDDPIENYIPEFKKVRVLTKPDSSSSEALTIKPTIRDFLRHTSGIVYSDGESYTDKLYLKAGFRQWNKPLEDFISAITEIPLAFQPNKKWNYGYSHDVLGFLVEKVTGTPLNQYFKSTIFNPLNMKNTDFYVPKNKSNKLSNLYRYEKGKLIVEDHRDSSIYNTLPSAISGGGGWWSPYGGVVTSIDDFYILAKMLLNFGSYNNTAILKPETVRLMIANQIGGLDAYGNKYGLGVGVEITDNGDTKEIFWAGGPYNSYFWIDYEKEIIGIMYTNTAPLGHLGMMNTYKELAEDALNN</sequence>
<dbReference type="HOGENOM" id="CLU_020027_11_2_10"/>
<organism evidence="2 3">
    <name type="scientific">Psychroflexus torquis (strain ATCC 700755 / CIP 106069 / ACAM 623)</name>
    <dbReference type="NCBI Taxonomy" id="313595"/>
    <lineage>
        <taxon>Bacteria</taxon>
        <taxon>Pseudomonadati</taxon>
        <taxon>Bacteroidota</taxon>
        <taxon>Flavobacteriia</taxon>
        <taxon>Flavobacteriales</taxon>
        <taxon>Flavobacteriaceae</taxon>
        <taxon>Psychroflexus</taxon>
    </lineage>
</organism>
<dbReference type="OrthoDB" id="846150at2"/>
<evidence type="ECO:0000313" key="2">
    <source>
        <dbReference type="EMBL" id="AFU68326.1"/>
    </source>
</evidence>
<reference evidence="2" key="2">
    <citation type="submission" date="2012-09" db="EMBL/GenBank/DDBJ databases">
        <title>The complete sequence of Psychroflexus torquis an extreme psychrophile from sea-ice that is stimulated by light.</title>
        <authorList>
            <person name="Feng S."/>
            <person name="Powell S.M."/>
            <person name="Bowman J.P."/>
        </authorList>
    </citation>
    <scope>NUCLEOTIDE SEQUENCE [LARGE SCALE GENOMIC DNA]</scope>
    <source>
        <strain evidence="2">ATCC 700755</strain>
    </source>
</reference>
<dbReference type="Gene3D" id="3.40.710.10">
    <property type="entry name" value="DD-peptidase/beta-lactamase superfamily"/>
    <property type="match status" value="1"/>
</dbReference>
<dbReference type="PANTHER" id="PTHR43283">
    <property type="entry name" value="BETA-LACTAMASE-RELATED"/>
    <property type="match status" value="1"/>
</dbReference>
<keyword evidence="3" id="KW-1185">Reference proteome</keyword>
<gene>
    <name evidence="2" type="ordered locus">P700755_001408</name>
</gene>
<dbReference type="Pfam" id="PF00144">
    <property type="entry name" value="Beta-lactamase"/>
    <property type="match status" value="1"/>
</dbReference>
<dbReference type="MEROPS" id="S12.950"/>
<protein>
    <submittedName>
        <fullName evidence="2">Beta-lactamase-like enzyme, transpeptidase superfamily</fullName>
    </submittedName>
</protein>
<dbReference type="RefSeq" id="WP_015023931.1">
    <property type="nucleotide sequence ID" value="NC_018721.1"/>
</dbReference>
<dbReference type="EMBL" id="CP003879">
    <property type="protein sequence ID" value="AFU68326.1"/>
    <property type="molecule type" value="Genomic_DNA"/>
</dbReference>
<dbReference type="InterPro" id="IPR012338">
    <property type="entry name" value="Beta-lactam/transpept-like"/>
</dbReference>
<dbReference type="KEGG" id="ptq:P700755_001408"/>
<feature type="domain" description="Beta-lactamase-related" evidence="1">
    <location>
        <begin position="30"/>
        <end position="381"/>
    </location>
</feature>
<dbReference type="SUPFAM" id="SSF56601">
    <property type="entry name" value="beta-lactamase/transpeptidase-like"/>
    <property type="match status" value="1"/>
</dbReference>